<dbReference type="OrthoDB" id="1115846at2"/>
<dbReference type="Proteomes" id="UP000289703">
    <property type="component" value="Unassembled WGS sequence"/>
</dbReference>
<proteinExistence type="predicted"/>
<keyword evidence="2" id="KW-1185">Reference proteome</keyword>
<sequence>MSTFFKFRQEELPVVGEILLQMFTRDRSAFEDFSAEYNDEFLSEVGNQIKKVNDLTQAPSLSAEIKRITADLYECVDGIIPKLDLIAAYAQRANKALNIKASDIGVKQAKKEIKRRNIEGYCLKVKVVEQNIANNLEALKAKGYKESLGTKLADMSQQAYDLNLLQEEKIREKKELVLNNHIEFDKLWNLLSDLSKTGKLLMKADKQKSEDYMFTHIIKLVRKPKAPVVIKTKPVPVIEDVKEEAVAEETVS</sequence>
<reference evidence="1 2" key="1">
    <citation type="submission" date="2019-01" db="EMBL/GenBank/DDBJ databases">
        <title>Ancylomarina salipaludis sp. nov., isolated from a salt marsh.</title>
        <authorList>
            <person name="Yoon J.-H."/>
        </authorList>
    </citation>
    <scope>NUCLEOTIDE SEQUENCE [LARGE SCALE GENOMIC DNA]</scope>
    <source>
        <strain evidence="1 2">SHSM-M15</strain>
    </source>
</reference>
<dbReference type="EMBL" id="SAXA01000006">
    <property type="protein sequence ID" value="RXQ94947.1"/>
    <property type="molecule type" value="Genomic_DNA"/>
</dbReference>
<organism evidence="1 2">
    <name type="scientific">Ancylomarina salipaludis</name>
    <dbReference type="NCBI Taxonomy" id="2501299"/>
    <lineage>
        <taxon>Bacteria</taxon>
        <taxon>Pseudomonadati</taxon>
        <taxon>Bacteroidota</taxon>
        <taxon>Bacteroidia</taxon>
        <taxon>Marinilabiliales</taxon>
        <taxon>Marinifilaceae</taxon>
        <taxon>Ancylomarina</taxon>
    </lineage>
</organism>
<accession>A0A4Q1JLH6</accession>
<evidence type="ECO:0000313" key="2">
    <source>
        <dbReference type="Proteomes" id="UP000289703"/>
    </source>
</evidence>
<gene>
    <name evidence="1" type="ORF">EO244_07810</name>
</gene>
<protein>
    <submittedName>
        <fullName evidence="1">Uncharacterized protein</fullName>
    </submittedName>
</protein>
<name>A0A4Q1JLH6_9BACT</name>
<comment type="caution">
    <text evidence="1">The sequence shown here is derived from an EMBL/GenBank/DDBJ whole genome shotgun (WGS) entry which is preliminary data.</text>
</comment>
<dbReference type="RefSeq" id="WP_129254105.1">
    <property type="nucleotide sequence ID" value="NZ_SAXA01000006.1"/>
</dbReference>
<evidence type="ECO:0000313" key="1">
    <source>
        <dbReference type="EMBL" id="RXQ94947.1"/>
    </source>
</evidence>
<dbReference type="AlphaFoldDB" id="A0A4Q1JLH6"/>